<dbReference type="GO" id="GO:0006900">
    <property type="term" value="P:vesicle budding from membrane"/>
    <property type="evidence" value="ECO:0007669"/>
    <property type="project" value="TreeGrafter"/>
</dbReference>
<dbReference type="GO" id="GO:0005771">
    <property type="term" value="C:multivesicular body"/>
    <property type="evidence" value="ECO:0007669"/>
    <property type="project" value="TreeGrafter"/>
</dbReference>
<keyword evidence="1" id="KW-0175">Coiled coil</keyword>
<feature type="compositionally biased region" description="Basic and acidic residues" evidence="2">
    <location>
        <begin position="414"/>
        <end position="423"/>
    </location>
</feature>
<dbReference type="GO" id="GO:0009898">
    <property type="term" value="C:cytoplasmic side of plasma membrane"/>
    <property type="evidence" value="ECO:0007669"/>
    <property type="project" value="TreeGrafter"/>
</dbReference>
<comment type="caution">
    <text evidence="3">The sequence shown here is derived from an EMBL/GenBank/DDBJ whole genome shotgun (WGS) entry which is preliminary data.</text>
</comment>
<dbReference type="Pfam" id="PF03357">
    <property type="entry name" value="Snf7"/>
    <property type="match status" value="1"/>
</dbReference>
<evidence type="ECO:0000256" key="2">
    <source>
        <dbReference type="SAM" id="MobiDB-lite"/>
    </source>
</evidence>
<proteinExistence type="predicted"/>
<organism evidence="3 4">
    <name type="scientific">Lithohypha guttulata</name>
    <dbReference type="NCBI Taxonomy" id="1690604"/>
    <lineage>
        <taxon>Eukaryota</taxon>
        <taxon>Fungi</taxon>
        <taxon>Dikarya</taxon>
        <taxon>Ascomycota</taxon>
        <taxon>Pezizomycotina</taxon>
        <taxon>Eurotiomycetes</taxon>
        <taxon>Chaetothyriomycetidae</taxon>
        <taxon>Chaetothyriales</taxon>
        <taxon>Trichomeriaceae</taxon>
        <taxon>Lithohypha</taxon>
    </lineage>
</organism>
<dbReference type="Gene3D" id="6.10.140.1230">
    <property type="match status" value="1"/>
</dbReference>
<feature type="coiled-coil region" evidence="1">
    <location>
        <begin position="242"/>
        <end position="269"/>
    </location>
</feature>
<sequence length="475" mass="52424">MSDLVQWLIDNEPEFSRKRLPSLYSDLAQQKSANPDGFAVNATAWQKALIRAALAGQLPGELKIILRTSDDLLHALHSPRYGLPTGLGTILDEAIRTRKLVALKDFTSAEQSIYQQSWSLGSLLRWGLTQAGLWRSDSWDTSGRLKKGDLVVIEGLEQLERQLTALRKNDGQGITDRILSREAFSQLVAGTEIGTLTAREIECLLQFLYRDKQVLSYDAHTVKFRAPSSNKPESISEEDAHIANIKTTIAGLESQVAALNTRIGNLQQTALKAVQSKNRNAALSALRSKKLAETALQQRTSMLAQVEEVYSKIEQAIDQVSFLQVMQASADTLKTLNKRVGSVEKVDAIMEDLREQMLETAETGQVLQEPLTGNAVLDEAEVDDELEAMEKEEQTRKEKLQDDANQARLTELGQFEKEARDKTVLGNDGDAATKTQVDTDLASSSQRLEQVSLNAGAGIPKDGDTRKREAQPEAA</sequence>
<evidence type="ECO:0000256" key="1">
    <source>
        <dbReference type="SAM" id="Coils"/>
    </source>
</evidence>
<dbReference type="PANTHER" id="PTHR22761:SF18">
    <property type="entry name" value="SORTING PROTEIN SNF7 FAMILY PROTEIN, PUTATIVE (AFU_ORTHOLOGUE AFUA_2G16692)-RELATED"/>
    <property type="match status" value="1"/>
</dbReference>
<gene>
    <name evidence="3" type="ORF">LTR05_006276</name>
</gene>
<protein>
    <recommendedName>
        <fullName evidence="5">Charged multivesicular body protein 7</fullName>
    </recommendedName>
</protein>
<dbReference type="GO" id="GO:0000815">
    <property type="term" value="C:ESCRT III complex"/>
    <property type="evidence" value="ECO:0007669"/>
    <property type="project" value="TreeGrafter"/>
</dbReference>
<evidence type="ECO:0008006" key="5">
    <source>
        <dbReference type="Google" id="ProtNLM"/>
    </source>
</evidence>
<accession>A0AAN7SX76</accession>
<feature type="compositionally biased region" description="Polar residues" evidence="2">
    <location>
        <begin position="433"/>
        <end position="453"/>
    </location>
</feature>
<dbReference type="EMBL" id="JAVRRJ010000006">
    <property type="protein sequence ID" value="KAK5083771.1"/>
    <property type="molecule type" value="Genomic_DNA"/>
</dbReference>
<keyword evidence="4" id="KW-1185">Reference proteome</keyword>
<dbReference type="Proteomes" id="UP001309876">
    <property type="component" value="Unassembled WGS sequence"/>
</dbReference>
<dbReference type="InterPro" id="IPR005024">
    <property type="entry name" value="Snf7_fam"/>
</dbReference>
<feature type="region of interest" description="Disordered" evidence="2">
    <location>
        <begin position="411"/>
        <end position="475"/>
    </location>
</feature>
<feature type="coiled-coil region" evidence="1">
    <location>
        <begin position="382"/>
        <end position="410"/>
    </location>
</feature>
<dbReference type="GO" id="GO:0032511">
    <property type="term" value="P:late endosome to vacuole transport via multivesicular body sorting pathway"/>
    <property type="evidence" value="ECO:0007669"/>
    <property type="project" value="TreeGrafter"/>
</dbReference>
<dbReference type="AlphaFoldDB" id="A0AAN7SX76"/>
<name>A0AAN7SX76_9EURO</name>
<feature type="compositionally biased region" description="Basic and acidic residues" evidence="2">
    <location>
        <begin position="461"/>
        <end position="475"/>
    </location>
</feature>
<evidence type="ECO:0000313" key="4">
    <source>
        <dbReference type="Proteomes" id="UP001309876"/>
    </source>
</evidence>
<reference evidence="3 4" key="1">
    <citation type="submission" date="2023-08" db="EMBL/GenBank/DDBJ databases">
        <title>Black Yeasts Isolated from many extreme environments.</title>
        <authorList>
            <person name="Coleine C."/>
            <person name="Stajich J.E."/>
            <person name="Selbmann L."/>
        </authorList>
    </citation>
    <scope>NUCLEOTIDE SEQUENCE [LARGE SCALE GENOMIC DNA]</scope>
    <source>
        <strain evidence="3 4">CCFEE 5910</strain>
    </source>
</reference>
<evidence type="ECO:0000313" key="3">
    <source>
        <dbReference type="EMBL" id="KAK5083771.1"/>
    </source>
</evidence>
<dbReference type="PANTHER" id="PTHR22761">
    <property type="entry name" value="CHARGED MULTIVESICULAR BODY PROTEIN"/>
    <property type="match status" value="1"/>
</dbReference>